<dbReference type="EMBL" id="FMZW01000001">
    <property type="protein sequence ID" value="SDC05741.1"/>
    <property type="molecule type" value="Genomic_DNA"/>
</dbReference>
<evidence type="ECO:0000313" key="2">
    <source>
        <dbReference type="EMBL" id="SDC05741.1"/>
    </source>
</evidence>
<dbReference type="SUPFAM" id="SSF46785">
    <property type="entry name" value="Winged helix' DNA-binding domain"/>
    <property type="match status" value="1"/>
</dbReference>
<evidence type="ECO:0000259" key="1">
    <source>
        <dbReference type="Pfam" id="PF09339"/>
    </source>
</evidence>
<reference evidence="2 3" key="1">
    <citation type="submission" date="2016-10" db="EMBL/GenBank/DDBJ databases">
        <authorList>
            <person name="de Groot N.N."/>
        </authorList>
    </citation>
    <scope>NUCLEOTIDE SEQUENCE [LARGE SCALE GENOMIC DNA]</scope>
    <source>
        <strain evidence="2 3">R5</strain>
    </source>
</reference>
<dbReference type="AlphaFoldDB" id="A0A1G6IGZ7"/>
<dbReference type="InterPro" id="IPR036388">
    <property type="entry name" value="WH-like_DNA-bd_sf"/>
</dbReference>
<name>A0A1G6IGZ7_9BRAD</name>
<dbReference type="Gene3D" id="1.10.10.10">
    <property type="entry name" value="Winged helix-like DNA-binding domain superfamily/Winged helix DNA-binding domain"/>
    <property type="match status" value="1"/>
</dbReference>
<evidence type="ECO:0000313" key="3">
    <source>
        <dbReference type="Proteomes" id="UP000199245"/>
    </source>
</evidence>
<organism evidence="2 3">
    <name type="scientific">Bradyrhizobium brasilense</name>
    <dbReference type="NCBI Taxonomy" id="1419277"/>
    <lineage>
        <taxon>Bacteria</taxon>
        <taxon>Pseudomonadati</taxon>
        <taxon>Pseudomonadota</taxon>
        <taxon>Alphaproteobacteria</taxon>
        <taxon>Hyphomicrobiales</taxon>
        <taxon>Nitrobacteraceae</taxon>
        <taxon>Bradyrhizobium</taxon>
    </lineage>
</organism>
<dbReference type="Pfam" id="PF09339">
    <property type="entry name" value="HTH_IclR"/>
    <property type="match status" value="1"/>
</dbReference>
<sequence>MPQQPPKLYYIARLWIELSQQLERTMIPSTRARPSARSGLVQVGTAVFIGTVEDRPMTATNVADYIGIPRSTVIRHLRTLRRDGRVQEIGGALYRTSSRQLERMLRQDHRTAVKLVRSTSERLSRS</sequence>
<gene>
    <name evidence="2" type="ORF">SAMN05216337_1001145</name>
</gene>
<accession>A0A1G6IGZ7</accession>
<dbReference type="InterPro" id="IPR036390">
    <property type="entry name" value="WH_DNA-bd_sf"/>
</dbReference>
<proteinExistence type="predicted"/>
<dbReference type="RefSeq" id="WP_176936702.1">
    <property type="nucleotide sequence ID" value="NZ_FMZW01000001.1"/>
</dbReference>
<protein>
    <submittedName>
        <fullName evidence="2">IclR helix-turn-helix domain-containing protein</fullName>
    </submittedName>
</protein>
<dbReference type="InterPro" id="IPR005471">
    <property type="entry name" value="Tscrpt_reg_IclR_N"/>
</dbReference>
<dbReference type="GO" id="GO:0003677">
    <property type="term" value="F:DNA binding"/>
    <property type="evidence" value="ECO:0007669"/>
    <property type="project" value="InterPro"/>
</dbReference>
<dbReference type="Proteomes" id="UP000199245">
    <property type="component" value="Unassembled WGS sequence"/>
</dbReference>
<feature type="domain" description="HTH iclR-type" evidence="1">
    <location>
        <begin position="54"/>
        <end position="87"/>
    </location>
</feature>
<dbReference type="GO" id="GO:0006355">
    <property type="term" value="P:regulation of DNA-templated transcription"/>
    <property type="evidence" value="ECO:0007669"/>
    <property type="project" value="InterPro"/>
</dbReference>